<evidence type="ECO:0000313" key="2">
    <source>
        <dbReference type="Proteomes" id="UP001165287"/>
    </source>
</evidence>
<dbReference type="EMBL" id="JAIQUM010000003">
    <property type="protein sequence ID" value="MBZ5749105.1"/>
    <property type="molecule type" value="Genomic_DNA"/>
</dbReference>
<dbReference type="RefSeq" id="WP_224136565.1">
    <property type="nucleotide sequence ID" value="NZ_JAIQUM010000003.1"/>
</dbReference>
<accession>A0ABS7ULA7</accession>
<proteinExistence type="predicted"/>
<reference evidence="1" key="1">
    <citation type="submission" date="2024-05" db="EMBL/GenBank/DDBJ databases">
        <title>Metabacillus sp. nov., isolated from the rhizosphere soil of tomato plants.</title>
        <authorList>
            <person name="Ma R."/>
        </authorList>
    </citation>
    <scope>NUCLEOTIDE SEQUENCE</scope>
    <source>
        <strain evidence="1">DBTR6</strain>
    </source>
</reference>
<dbReference type="InterPro" id="IPR047753">
    <property type="entry name" value="YtzI-like"/>
</dbReference>
<dbReference type="NCBIfam" id="NF033232">
    <property type="entry name" value="small_YtzI"/>
    <property type="match status" value="1"/>
</dbReference>
<gene>
    <name evidence="1" type="primary">ytzI</name>
    <name evidence="1" type="ORF">K9V48_02340</name>
</gene>
<comment type="caution">
    <text evidence="1">The sequence shown here is derived from an EMBL/GenBank/DDBJ whole genome shotgun (WGS) entry which is preliminary data.</text>
</comment>
<sequence>MTIILITSIVIVLLILLLSVKTTSKAYNYKHTIDPIDHTAAKDRQKKDTEQK</sequence>
<name>A0ABS7ULA7_9BACI</name>
<organism evidence="1 2">
    <name type="scientific">Metabacillus rhizolycopersici</name>
    <dbReference type="NCBI Taxonomy" id="2875709"/>
    <lineage>
        <taxon>Bacteria</taxon>
        <taxon>Bacillati</taxon>
        <taxon>Bacillota</taxon>
        <taxon>Bacilli</taxon>
        <taxon>Bacillales</taxon>
        <taxon>Bacillaceae</taxon>
        <taxon>Metabacillus</taxon>
    </lineage>
</organism>
<protein>
    <submittedName>
        <fullName evidence="1">YtzI protein</fullName>
    </submittedName>
</protein>
<keyword evidence="2" id="KW-1185">Reference proteome</keyword>
<evidence type="ECO:0000313" key="1">
    <source>
        <dbReference type="EMBL" id="MBZ5749105.1"/>
    </source>
</evidence>
<dbReference type="Proteomes" id="UP001165287">
    <property type="component" value="Unassembled WGS sequence"/>
</dbReference>